<keyword evidence="4" id="KW-0238">DNA-binding</keyword>
<proteinExistence type="predicted"/>
<dbReference type="InterPro" id="IPR021858">
    <property type="entry name" value="Fun_TF"/>
</dbReference>
<evidence type="ECO:0000313" key="9">
    <source>
        <dbReference type="Proteomes" id="UP000664534"/>
    </source>
</evidence>
<evidence type="ECO:0000256" key="1">
    <source>
        <dbReference type="ARBA" id="ARBA00022723"/>
    </source>
</evidence>
<dbReference type="Pfam" id="PF11951">
    <property type="entry name" value="Fungal_trans_2"/>
    <property type="match status" value="1"/>
</dbReference>
<keyword evidence="2" id="KW-0862">Zinc</keyword>
<evidence type="ECO:0000256" key="5">
    <source>
        <dbReference type="ARBA" id="ARBA00023163"/>
    </source>
</evidence>
<dbReference type="EMBL" id="CAJPDT010000040">
    <property type="protein sequence ID" value="CAF9925737.1"/>
    <property type="molecule type" value="Genomic_DNA"/>
</dbReference>
<dbReference type="GO" id="GO:0003677">
    <property type="term" value="F:DNA binding"/>
    <property type="evidence" value="ECO:0007669"/>
    <property type="project" value="UniProtKB-KW"/>
</dbReference>
<feature type="region of interest" description="Disordered" evidence="7">
    <location>
        <begin position="1"/>
        <end position="23"/>
    </location>
</feature>
<evidence type="ECO:0000256" key="3">
    <source>
        <dbReference type="ARBA" id="ARBA00023015"/>
    </source>
</evidence>
<keyword evidence="3" id="KW-0805">Transcription regulation</keyword>
<dbReference type="GO" id="GO:0046872">
    <property type="term" value="F:metal ion binding"/>
    <property type="evidence" value="ECO:0007669"/>
    <property type="project" value="UniProtKB-KW"/>
</dbReference>
<evidence type="ECO:0000256" key="4">
    <source>
        <dbReference type="ARBA" id="ARBA00023125"/>
    </source>
</evidence>
<evidence type="ECO:0000256" key="7">
    <source>
        <dbReference type="SAM" id="MobiDB-lite"/>
    </source>
</evidence>
<accession>A0A8H3FIF7</accession>
<dbReference type="PANTHER" id="PTHR36206:SF12">
    <property type="entry name" value="ASPERCRYPTIN BIOSYNTHESIS CLUSTER-SPECIFIC TRANSCRIPTION REGULATOR ATNN-RELATED"/>
    <property type="match status" value="1"/>
</dbReference>
<keyword evidence="1" id="KW-0479">Metal-binding</keyword>
<keyword evidence="6" id="KW-0539">Nucleus</keyword>
<evidence type="ECO:0000256" key="6">
    <source>
        <dbReference type="ARBA" id="ARBA00023242"/>
    </source>
</evidence>
<organism evidence="8 9">
    <name type="scientific">Imshaugia aleurites</name>
    <dbReference type="NCBI Taxonomy" id="172621"/>
    <lineage>
        <taxon>Eukaryota</taxon>
        <taxon>Fungi</taxon>
        <taxon>Dikarya</taxon>
        <taxon>Ascomycota</taxon>
        <taxon>Pezizomycotina</taxon>
        <taxon>Lecanoromycetes</taxon>
        <taxon>OSLEUM clade</taxon>
        <taxon>Lecanoromycetidae</taxon>
        <taxon>Lecanorales</taxon>
        <taxon>Lecanorineae</taxon>
        <taxon>Parmeliaceae</taxon>
        <taxon>Imshaugia</taxon>
    </lineage>
</organism>
<keyword evidence="9" id="KW-1185">Reference proteome</keyword>
<keyword evidence="5" id="KW-0804">Transcription</keyword>
<protein>
    <submittedName>
        <fullName evidence="8">Uncharacterized protein</fullName>
    </submittedName>
</protein>
<gene>
    <name evidence="8" type="ORF">IMSHALPRED_006773</name>
</gene>
<dbReference type="InterPro" id="IPR052360">
    <property type="entry name" value="Transcr_Regulatory_Proteins"/>
</dbReference>
<sequence>MSSATKDIQLARDAQRRQLSTPSSKSFSVTIQCSPIPDILGDPIERRSFQFFRCRTAPQLAGYFVSTFWDSLVPLATHYQPAIRHAVVALASLHERFEKNDNSIHSSNYDIAQGGFALQQYNRAISCLIQPVAIGGQQELDVSLVACILFALFEILRGHYGSAVSHVQNGVKMLSSSEAGKDQQKSQPSPLVLSQAPCFSFESLKTIFARLDYQSIQLTGGPPMSLNIDSELSMPGFNAHIPACFTSLEEAQNSFHYHQNRLLKAINDLNDTATHSKSAIPVIEAAYLESYSQGRKAIRSVLEKWGSAFEAYLLKSTVNMSSKELLGAAVLNINHRIALLHTEKHGEDDLHKDLTKPISWDNLHRKCGEIIDLATSVIKLHNNSTDPTSESRPLFSMDMTIVGPLFSIAHRCRDPKLRRRAIALLYSAQRQEGLWHSVLTARVAEKIMNMEEAGLGEVKKGEDVPDTHRIHAIHVRFDMEGRKGYLKLRRRQNTGQRLYIFEPVTEVLEEVIDW</sequence>
<dbReference type="OrthoDB" id="2593732at2759"/>
<evidence type="ECO:0000313" key="8">
    <source>
        <dbReference type="EMBL" id="CAF9925737.1"/>
    </source>
</evidence>
<name>A0A8H3FIF7_9LECA</name>
<dbReference type="PANTHER" id="PTHR36206">
    <property type="entry name" value="ASPERCRYPTIN BIOSYNTHESIS CLUSTER-SPECIFIC TRANSCRIPTION REGULATOR ATNN-RELATED"/>
    <property type="match status" value="1"/>
</dbReference>
<evidence type="ECO:0000256" key="2">
    <source>
        <dbReference type="ARBA" id="ARBA00022833"/>
    </source>
</evidence>
<dbReference type="AlphaFoldDB" id="A0A8H3FIF7"/>
<comment type="caution">
    <text evidence="8">The sequence shown here is derived from an EMBL/GenBank/DDBJ whole genome shotgun (WGS) entry which is preliminary data.</text>
</comment>
<dbReference type="Proteomes" id="UP000664534">
    <property type="component" value="Unassembled WGS sequence"/>
</dbReference>
<reference evidence="8" key="1">
    <citation type="submission" date="2021-03" db="EMBL/GenBank/DDBJ databases">
        <authorList>
            <person name="Tagirdzhanova G."/>
        </authorList>
    </citation>
    <scope>NUCLEOTIDE SEQUENCE</scope>
</reference>